<keyword evidence="3" id="KW-0472">Membrane</keyword>
<evidence type="ECO:0000256" key="2">
    <source>
        <dbReference type="SAM" id="MobiDB-lite"/>
    </source>
</evidence>
<keyword evidence="3" id="KW-1133">Transmembrane helix</keyword>
<sequence length="267" mass="27491">MTQQPPPFPPYQPPSGPVPPPGHLPPPDYFPAPGYGLPVEGQPGWFSRLTAGQRTALLIGAGALTFVLLCCGGLTVIGATAEPPPQKSRPAAAAGVEEPSAYPEPSVASPPAASPSSAPSATPSISPSPSPVVETRTETATEKIPHGTRTVKDSSLAEGKRAVRTRGVDGVRTLTYQVTVTDGAQTGRKLVRSAVTRKPVTEVVAIGTKPARRCDPNYSGCVPIASDVDCGGGSGNGPAYLYGVVEVIGDDIYDLDRDNDGLACEKD</sequence>
<feature type="compositionally biased region" description="Low complexity" evidence="2">
    <location>
        <begin position="96"/>
        <end position="134"/>
    </location>
</feature>
<feature type="transmembrane region" description="Helical" evidence="3">
    <location>
        <begin position="56"/>
        <end position="79"/>
    </location>
</feature>
<proteinExistence type="predicted"/>
<dbReference type="OrthoDB" id="6048299at2"/>
<dbReference type="Proteomes" id="UP000198959">
    <property type="component" value="Unassembled WGS sequence"/>
</dbReference>
<evidence type="ECO:0000313" key="6">
    <source>
        <dbReference type="Proteomes" id="UP000198959"/>
    </source>
</evidence>
<dbReference type="Gene3D" id="2.20.230.10">
    <property type="entry name" value="Resuscitation-promoting factor rpfb"/>
    <property type="match status" value="1"/>
</dbReference>
<evidence type="ECO:0000259" key="4">
    <source>
        <dbReference type="PROSITE" id="PS51109"/>
    </source>
</evidence>
<dbReference type="SMART" id="SM01208">
    <property type="entry name" value="G5"/>
    <property type="match status" value="1"/>
</dbReference>
<feature type="compositionally biased region" description="Basic and acidic residues" evidence="2">
    <location>
        <begin position="135"/>
        <end position="145"/>
    </location>
</feature>
<evidence type="ECO:0000256" key="1">
    <source>
        <dbReference type="ARBA" id="ARBA00022729"/>
    </source>
</evidence>
<feature type="domain" description="G5" evidence="4">
    <location>
        <begin position="130"/>
        <end position="210"/>
    </location>
</feature>
<dbReference type="EMBL" id="FMHW01000002">
    <property type="protein sequence ID" value="SCL35382.1"/>
    <property type="molecule type" value="Genomic_DNA"/>
</dbReference>
<feature type="compositionally biased region" description="Pro residues" evidence="2">
    <location>
        <begin position="1"/>
        <end position="30"/>
    </location>
</feature>
<feature type="region of interest" description="Disordered" evidence="2">
    <location>
        <begin position="1"/>
        <end position="35"/>
    </location>
</feature>
<reference evidence="6" key="1">
    <citation type="submission" date="2016-06" db="EMBL/GenBank/DDBJ databases">
        <authorList>
            <person name="Varghese N."/>
            <person name="Submissions Spin"/>
        </authorList>
    </citation>
    <scope>NUCLEOTIDE SEQUENCE [LARGE SCALE GENOMIC DNA]</scope>
    <source>
        <strain evidence="6">DSM 43817</strain>
    </source>
</reference>
<dbReference type="STRING" id="145854.GA0074692_4078"/>
<organism evidence="5 6">
    <name type="scientific">Micromonospora pallida</name>
    <dbReference type="NCBI Taxonomy" id="145854"/>
    <lineage>
        <taxon>Bacteria</taxon>
        <taxon>Bacillati</taxon>
        <taxon>Actinomycetota</taxon>
        <taxon>Actinomycetes</taxon>
        <taxon>Micromonosporales</taxon>
        <taxon>Micromonosporaceae</taxon>
        <taxon>Micromonospora</taxon>
    </lineage>
</organism>
<feature type="region of interest" description="Disordered" evidence="2">
    <location>
        <begin position="78"/>
        <end position="159"/>
    </location>
</feature>
<dbReference type="AlphaFoldDB" id="A0A1C6T190"/>
<keyword evidence="3" id="KW-0812">Transmembrane</keyword>
<keyword evidence="6" id="KW-1185">Reference proteome</keyword>
<dbReference type="PROSITE" id="PS51109">
    <property type="entry name" value="G5"/>
    <property type="match status" value="1"/>
</dbReference>
<evidence type="ECO:0000313" key="5">
    <source>
        <dbReference type="EMBL" id="SCL35382.1"/>
    </source>
</evidence>
<protein>
    <submittedName>
        <fullName evidence="5">G5 domain-containing protein</fullName>
    </submittedName>
</protein>
<keyword evidence="1" id="KW-0732">Signal</keyword>
<dbReference type="Pfam" id="PF07501">
    <property type="entry name" value="G5"/>
    <property type="match status" value="1"/>
</dbReference>
<evidence type="ECO:0000256" key="3">
    <source>
        <dbReference type="SAM" id="Phobius"/>
    </source>
</evidence>
<dbReference type="InterPro" id="IPR011098">
    <property type="entry name" value="G5_dom"/>
</dbReference>
<name>A0A1C6T190_9ACTN</name>
<gene>
    <name evidence="5" type="ORF">GA0074692_4078</name>
</gene>
<accession>A0A1C6T190</accession>
<dbReference type="RefSeq" id="WP_091646723.1">
    <property type="nucleotide sequence ID" value="NZ_FMHW01000002.1"/>
</dbReference>